<dbReference type="Pfam" id="PF00067">
    <property type="entry name" value="p450"/>
    <property type="match status" value="1"/>
</dbReference>
<proteinExistence type="inferred from homology"/>
<dbReference type="GO" id="GO:0016705">
    <property type="term" value="F:oxidoreductase activity, acting on paired donors, with incorporation or reduction of molecular oxygen"/>
    <property type="evidence" value="ECO:0007669"/>
    <property type="project" value="InterPro"/>
</dbReference>
<dbReference type="GO" id="GO:0020037">
    <property type="term" value="F:heme binding"/>
    <property type="evidence" value="ECO:0007669"/>
    <property type="project" value="InterPro"/>
</dbReference>
<keyword evidence="2" id="KW-0408">Iron</keyword>
<evidence type="ECO:0000256" key="1">
    <source>
        <dbReference type="ARBA" id="ARBA00010617"/>
    </source>
</evidence>
<dbReference type="PRINTS" id="PR00359">
    <property type="entry name" value="BP450"/>
</dbReference>
<dbReference type="SUPFAM" id="SSF48264">
    <property type="entry name" value="Cytochrome P450"/>
    <property type="match status" value="1"/>
</dbReference>
<keyword evidence="4" id="KW-1185">Reference proteome</keyword>
<comment type="caution">
    <text evidence="3">The sequence shown here is derived from an EMBL/GenBank/DDBJ whole genome shotgun (WGS) entry which is preliminary data.</text>
</comment>
<keyword evidence="2" id="KW-0479">Metal-binding</keyword>
<keyword evidence="2" id="KW-0349">Heme</keyword>
<dbReference type="AlphaFoldDB" id="A0A848LJT5"/>
<keyword evidence="2" id="KW-0503">Monooxygenase</keyword>
<keyword evidence="2" id="KW-0560">Oxidoreductase</keyword>
<evidence type="ECO:0000313" key="3">
    <source>
        <dbReference type="EMBL" id="NMO17958.1"/>
    </source>
</evidence>
<dbReference type="InterPro" id="IPR001128">
    <property type="entry name" value="Cyt_P450"/>
</dbReference>
<dbReference type="EMBL" id="JABBJJ010000116">
    <property type="protein sequence ID" value="NMO17958.1"/>
    <property type="molecule type" value="Genomic_DNA"/>
</dbReference>
<reference evidence="3 4" key="1">
    <citation type="submission" date="2020-04" db="EMBL/GenBank/DDBJ databases">
        <title>Draft genome of Pyxidicoccus fallax type strain.</title>
        <authorList>
            <person name="Whitworth D.E."/>
        </authorList>
    </citation>
    <scope>NUCLEOTIDE SEQUENCE [LARGE SCALE GENOMIC DNA]</scope>
    <source>
        <strain evidence="3 4">DSM 14698</strain>
    </source>
</reference>
<evidence type="ECO:0000256" key="2">
    <source>
        <dbReference type="RuleBase" id="RU000461"/>
    </source>
</evidence>
<dbReference type="PROSITE" id="PS00086">
    <property type="entry name" value="CYTOCHROME_P450"/>
    <property type="match status" value="1"/>
</dbReference>
<organism evidence="3 4">
    <name type="scientific">Pyxidicoccus fallax</name>
    <dbReference type="NCBI Taxonomy" id="394095"/>
    <lineage>
        <taxon>Bacteria</taxon>
        <taxon>Pseudomonadati</taxon>
        <taxon>Myxococcota</taxon>
        <taxon>Myxococcia</taxon>
        <taxon>Myxococcales</taxon>
        <taxon>Cystobacterineae</taxon>
        <taxon>Myxococcaceae</taxon>
        <taxon>Pyxidicoccus</taxon>
    </lineage>
</organism>
<protein>
    <submittedName>
        <fullName evidence="3">Cytochrome P450</fullName>
    </submittedName>
</protein>
<dbReference type="InterPro" id="IPR017972">
    <property type="entry name" value="Cyt_P450_CS"/>
</dbReference>
<dbReference type="InterPro" id="IPR002397">
    <property type="entry name" value="Cyt_P450_B"/>
</dbReference>
<dbReference type="GO" id="GO:0005506">
    <property type="term" value="F:iron ion binding"/>
    <property type="evidence" value="ECO:0007669"/>
    <property type="project" value="InterPro"/>
</dbReference>
<dbReference type="RefSeq" id="WP_169347234.1">
    <property type="nucleotide sequence ID" value="NZ_JABBJJ010000116.1"/>
</dbReference>
<dbReference type="PANTHER" id="PTHR46696:SF1">
    <property type="entry name" value="CYTOCHROME P450 YJIB-RELATED"/>
    <property type="match status" value="1"/>
</dbReference>
<dbReference type="GO" id="GO:0004497">
    <property type="term" value="F:monooxygenase activity"/>
    <property type="evidence" value="ECO:0007669"/>
    <property type="project" value="UniProtKB-KW"/>
</dbReference>
<name>A0A848LJT5_9BACT</name>
<sequence>MDTVPLEVEDPIAAATHAAPYPFYAHLVAERPLAWDATHRLWVAASAEAVRAVLSHPACRVRPPSEPVPSPIATTAMGGLYARWLRMTEGAASREGKRAVATALEALSPEAAGELGSRVCRALDSGTTLEPGAVTEFAFAVPLHVVGQLLGLPSAVLPSVARATRRLAEGVSPLASPAEREAGARAAAELVETLARSEGGLLMELLSGVATQQRLEPEWVRANAIGLLFQTCEATAGLIGNTLLALARAPDWLAKVREQPELLPATVEEVIRFDPPVQNTRRFLAEDARVLETPMQAGQGILVLLAAANRDPSIHTDPHRFDPKRPGQRSFTFGSGSHACPGSRLAVTVAARTVGHLLERGVEPGVLARSYAYRPSHNGRIPLFTAPSAGGSA</sequence>
<evidence type="ECO:0000313" key="4">
    <source>
        <dbReference type="Proteomes" id="UP000518300"/>
    </source>
</evidence>
<gene>
    <name evidence="3" type="ORF">HG543_24315</name>
</gene>
<dbReference type="Proteomes" id="UP000518300">
    <property type="component" value="Unassembled WGS sequence"/>
</dbReference>
<accession>A0A848LJT5</accession>
<comment type="similarity">
    <text evidence="1 2">Belongs to the cytochrome P450 family.</text>
</comment>
<dbReference type="Gene3D" id="1.10.630.10">
    <property type="entry name" value="Cytochrome P450"/>
    <property type="match status" value="1"/>
</dbReference>
<dbReference type="InterPro" id="IPR036396">
    <property type="entry name" value="Cyt_P450_sf"/>
</dbReference>
<dbReference type="PANTHER" id="PTHR46696">
    <property type="entry name" value="P450, PUTATIVE (EUROFUNG)-RELATED"/>
    <property type="match status" value="1"/>
</dbReference>